<proteinExistence type="predicted"/>
<accession>A0A078JPG1</accession>
<feature type="non-terminal residue" evidence="2">
    <location>
        <position position="1"/>
    </location>
</feature>
<evidence type="ECO:0000259" key="1">
    <source>
        <dbReference type="Pfam" id="PF05002"/>
    </source>
</evidence>
<feature type="domain" description="SGS" evidence="1">
    <location>
        <begin position="29"/>
        <end position="61"/>
    </location>
</feature>
<dbReference type="PaxDb" id="3708-A0A078JPG1"/>
<sequence length="63" mass="7323">KETYFFSHGDYNVFGIFIDSFVVLHNQQVESNGTVLSIDWKDVGAQKIEYTLHDDLALKTWEI</sequence>
<evidence type="ECO:0000313" key="3">
    <source>
        <dbReference type="Proteomes" id="UP000028999"/>
    </source>
</evidence>
<dbReference type="Proteomes" id="UP000028999">
    <property type="component" value="Unassembled WGS sequence"/>
</dbReference>
<dbReference type="Gramene" id="CDY69463">
    <property type="protein sequence ID" value="CDY69463"/>
    <property type="gene ID" value="GSBRNA2T00088105001"/>
</dbReference>
<dbReference type="Pfam" id="PF05002">
    <property type="entry name" value="SGS"/>
    <property type="match status" value="1"/>
</dbReference>
<dbReference type="InterPro" id="IPR007699">
    <property type="entry name" value="SGS_dom"/>
</dbReference>
<organism evidence="2 3">
    <name type="scientific">Brassica napus</name>
    <name type="common">Rape</name>
    <dbReference type="NCBI Taxonomy" id="3708"/>
    <lineage>
        <taxon>Eukaryota</taxon>
        <taxon>Viridiplantae</taxon>
        <taxon>Streptophyta</taxon>
        <taxon>Embryophyta</taxon>
        <taxon>Tracheophyta</taxon>
        <taxon>Spermatophyta</taxon>
        <taxon>Magnoliopsida</taxon>
        <taxon>eudicotyledons</taxon>
        <taxon>Gunneridae</taxon>
        <taxon>Pentapetalae</taxon>
        <taxon>rosids</taxon>
        <taxon>malvids</taxon>
        <taxon>Brassicales</taxon>
        <taxon>Brassicaceae</taxon>
        <taxon>Brassiceae</taxon>
        <taxon>Brassica</taxon>
    </lineage>
</organism>
<reference evidence="2 3" key="1">
    <citation type="journal article" date="2014" name="Science">
        <title>Plant genetics. Early allopolyploid evolution in the post-Neolithic Brassica napus oilseed genome.</title>
        <authorList>
            <person name="Chalhoub B."/>
            <person name="Denoeud F."/>
            <person name="Liu S."/>
            <person name="Parkin I.A."/>
            <person name="Tang H."/>
            <person name="Wang X."/>
            <person name="Chiquet J."/>
            <person name="Belcram H."/>
            <person name="Tong C."/>
            <person name="Samans B."/>
            <person name="Correa M."/>
            <person name="Da Silva C."/>
            <person name="Just J."/>
            <person name="Falentin C."/>
            <person name="Koh C.S."/>
            <person name="Le Clainche I."/>
            <person name="Bernard M."/>
            <person name="Bento P."/>
            <person name="Noel B."/>
            <person name="Labadie K."/>
            <person name="Alberti A."/>
            <person name="Charles M."/>
            <person name="Arnaud D."/>
            <person name="Guo H."/>
            <person name="Daviaud C."/>
            <person name="Alamery S."/>
            <person name="Jabbari K."/>
            <person name="Zhao M."/>
            <person name="Edger P.P."/>
            <person name="Chelaifa H."/>
            <person name="Tack D."/>
            <person name="Lassalle G."/>
            <person name="Mestiri I."/>
            <person name="Schnel N."/>
            <person name="Le Paslier M.C."/>
            <person name="Fan G."/>
            <person name="Renault V."/>
            <person name="Bayer P.E."/>
            <person name="Golicz A.A."/>
            <person name="Manoli S."/>
            <person name="Lee T.H."/>
            <person name="Thi V.H."/>
            <person name="Chalabi S."/>
            <person name="Hu Q."/>
            <person name="Fan C."/>
            <person name="Tollenaere R."/>
            <person name="Lu Y."/>
            <person name="Battail C."/>
            <person name="Shen J."/>
            <person name="Sidebottom C.H."/>
            <person name="Wang X."/>
            <person name="Canaguier A."/>
            <person name="Chauveau A."/>
            <person name="Berard A."/>
            <person name="Deniot G."/>
            <person name="Guan M."/>
            <person name="Liu Z."/>
            <person name="Sun F."/>
            <person name="Lim Y.P."/>
            <person name="Lyons E."/>
            <person name="Town C.D."/>
            <person name="Bancroft I."/>
            <person name="Wang X."/>
            <person name="Meng J."/>
            <person name="Ma J."/>
            <person name="Pires J.C."/>
            <person name="King G.J."/>
            <person name="Brunel D."/>
            <person name="Delourme R."/>
            <person name="Renard M."/>
            <person name="Aury J.M."/>
            <person name="Adams K.L."/>
            <person name="Batley J."/>
            <person name="Snowdon R.J."/>
            <person name="Tost J."/>
            <person name="Edwards D."/>
            <person name="Zhou Y."/>
            <person name="Hua W."/>
            <person name="Sharpe A.G."/>
            <person name="Paterson A.H."/>
            <person name="Guan C."/>
            <person name="Wincker P."/>
        </authorList>
    </citation>
    <scope>NUCLEOTIDE SEQUENCE [LARGE SCALE GENOMIC DNA]</scope>
    <source>
        <strain evidence="3">cv. Darmor-bzh</strain>
    </source>
</reference>
<evidence type="ECO:0000313" key="2">
    <source>
        <dbReference type="EMBL" id="CDY69463.1"/>
    </source>
</evidence>
<gene>
    <name evidence="2" type="primary">BnaC09g51220D</name>
    <name evidence="2" type="ORF">GSBRNA2T00088105001</name>
</gene>
<keyword evidence="3" id="KW-1185">Reference proteome</keyword>
<dbReference type="EMBL" id="LK039496">
    <property type="protein sequence ID" value="CDY69463.1"/>
    <property type="molecule type" value="Genomic_DNA"/>
</dbReference>
<dbReference type="AlphaFoldDB" id="A0A078JPG1"/>
<name>A0A078JPG1_BRANA</name>
<protein>
    <submittedName>
        <fullName evidence="2">BnaC09g51220D protein</fullName>
    </submittedName>
</protein>